<evidence type="ECO:0000259" key="6">
    <source>
        <dbReference type="PROSITE" id="PS50089"/>
    </source>
</evidence>
<dbReference type="InterPro" id="IPR013083">
    <property type="entry name" value="Znf_RING/FYVE/PHD"/>
</dbReference>
<evidence type="ECO:0000313" key="8">
    <source>
        <dbReference type="Proteomes" id="UP001497392"/>
    </source>
</evidence>
<feature type="compositionally biased region" description="Polar residues" evidence="5">
    <location>
        <begin position="925"/>
        <end position="951"/>
    </location>
</feature>
<proteinExistence type="predicted"/>
<dbReference type="EMBL" id="CAXHTA020000008">
    <property type="protein sequence ID" value="CAL5223081.1"/>
    <property type="molecule type" value="Genomic_DNA"/>
</dbReference>
<feature type="compositionally biased region" description="Polar residues" evidence="5">
    <location>
        <begin position="966"/>
        <end position="978"/>
    </location>
</feature>
<evidence type="ECO:0000256" key="5">
    <source>
        <dbReference type="SAM" id="MobiDB-lite"/>
    </source>
</evidence>
<feature type="region of interest" description="Disordered" evidence="5">
    <location>
        <begin position="897"/>
        <end position="1029"/>
    </location>
</feature>
<evidence type="ECO:0000256" key="3">
    <source>
        <dbReference type="ARBA" id="ARBA00022833"/>
    </source>
</evidence>
<keyword evidence="8" id="KW-1185">Reference proteome</keyword>
<feature type="compositionally biased region" description="Low complexity" evidence="5">
    <location>
        <begin position="1076"/>
        <end position="1094"/>
    </location>
</feature>
<feature type="compositionally biased region" description="Basic and acidic residues" evidence="5">
    <location>
        <begin position="25"/>
        <end position="36"/>
    </location>
</feature>
<sequence>MSFPGITCTSSIPTGPARVASEPADADHEKRPDSSKHFTPAQQAVAAALMVVMKRAMNEGREAAMTAKQALISNNPATQPFLMMLPDDGPLPTMQHVKQESSDELCDGLINLAKQCAAAHCQPLEVFTRSVQCTTHKTAMKSLASKGRMYHRQQQLHQLDNILAQYKRQLSNVESISECLYGVIIEQGVPESIAILTASFLQTYRLLRDTKYWYQPATEHRADLDHLLPGALDALVENADADFLQADGLGRLVPSITAALLAYKTRAAQCGQTFEHMVRLEAAVQGWPLATHAICCDLLTGIIETEPAVASIEASLFRYASNKTSSAAAEVPPEGRQVHKHPAMDHIYKCPADVATIFTAMLGVMDLSPIPELSPIPPRTLNKQEERLKDQLTEGLFPGTMEELYCALNSSNTEMCPALVRAAARHVESYVTIWIRGTRGKESVTDMLGKEQDVFLKELPLQVGGALDDIIARVKVCNDTVKMHLLMTGVLYEMQNQRKAGQGATIGFWLLKALAQAMDIHTIYPEDSAPIKAAGVLLDGTLQEYVERVTKQKQLGLDSDMTKEHEAATRSLQIAVYMHVQAARSLGKPFNAYLHETAPLRGSGEGDVAHLIDILADHVAPNLDETPAWQDVPGNVQETAEVQDVITLAFLIADAMGRAAYVALCRVFPGFPDIVLIESYGNLGLPKAYKLTKQQIQVYKHIASVRKLPLSLYIEDFLERHGVDTRQEATERFCGGVYKAAAGIKIDAAQAKRAHISMCVKAVLHGSPVTVGAHLLELLDKLTSISAENAGSLPIVKALGQALPGVWMSLFRLHRWPHGLGKSLKWLTQAAQLVGDIMAKHARSAHEQGIPYEEYMRKVSAVPGLQNEKAELLVSMFRDFWAAQKAEAAFGGGLAAENSSEASSVSPGRTPAESSTGAEALPSGSVANGPTAENSNKAAETGRLSQQNMNSAADVVGGAPGEEPSSEASHGTPAQQQEAARPESGFSTDVLLKTERKKAKKARQRAARAAATAQTAEGDSKESKELGPTEDISNALQQERSAEAQAAAQLHEAGHVFNDAESVAPESLPAPSTPAQSSEAAISSRSSSISPQPSWQLQAGMSHGELDPDLPGPAAPAAQAADRAAQEEEPWQEVKTFRRKPASQQAASKASMSNAPNQGRDVAHWQSPAGPHSCPGDLQAAALQGEQLSMTFDKSIAAPGAESQPTAAKQIPGVVSASPMLAAGSNPQLSARQSSHKYVPPFRQACDNPIRMQSQPFQVSNKAKPDQAVPQQAQHPGVHCAQAAKEDYQDNDNLCVVCWEELREVIFYHCMHMCTCQGCAKDIMAAGGLCPMCRSKIQSTIIARF</sequence>
<keyword evidence="1" id="KW-0479">Metal-binding</keyword>
<dbReference type="Pfam" id="PF13920">
    <property type="entry name" value="zf-C3HC4_3"/>
    <property type="match status" value="1"/>
</dbReference>
<evidence type="ECO:0000256" key="4">
    <source>
        <dbReference type="PROSITE-ProRule" id="PRU00175"/>
    </source>
</evidence>
<feature type="compositionally biased region" description="Basic residues" evidence="5">
    <location>
        <begin position="995"/>
        <end position="1006"/>
    </location>
</feature>
<gene>
    <name evidence="7" type="primary">g5540</name>
    <name evidence="7" type="ORF">VP750_LOCUS4740</name>
</gene>
<dbReference type="Gene3D" id="3.30.40.10">
    <property type="entry name" value="Zinc/RING finger domain, C3HC4 (zinc finger)"/>
    <property type="match status" value="1"/>
</dbReference>
<evidence type="ECO:0000313" key="7">
    <source>
        <dbReference type="EMBL" id="CAL5223081.1"/>
    </source>
</evidence>
<feature type="domain" description="RING-type" evidence="6">
    <location>
        <begin position="1295"/>
        <end position="1334"/>
    </location>
</feature>
<feature type="compositionally biased region" description="Low complexity" evidence="5">
    <location>
        <begin position="1142"/>
        <end position="1155"/>
    </location>
</feature>
<dbReference type="PANTHER" id="PTHR46858:SF7">
    <property type="entry name" value="RING-TYPE DOMAIN-CONTAINING PROTEIN"/>
    <property type="match status" value="1"/>
</dbReference>
<reference evidence="7 8" key="1">
    <citation type="submission" date="2024-06" db="EMBL/GenBank/DDBJ databases">
        <authorList>
            <person name="Kraege A."/>
            <person name="Thomma B."/>
        </authorList>
    </citation>
    <scope>NUCLEOTIDE SEQUENCE [LARGE SCALE GENOMIC DNA]</scope>
</reference>
<name>A0ABP1FT42_9CHLO</name>
<dbReference type="InterPro" id="IPR001841">
    <property type="entry name" value="Znf_RING"/>
</dbReference>
<protein>
    <submittedName>
        <fullName evidence="7">G5540 protein</fullName>
    </submittedName>
</protein>
<organism evidence="7 8">
    <name type="scientific">Coccomyxa viridis</name>
    <dbReference type="NCBI Taxonomy" id="1274662"/>
    <lineage>
        <taxon>Eukaryota</taxon>
        <taxon>Viridiplantae</taxon>
        <taxon>Chlorophyta</taxon>
        <taxon>core chlorophytes</taxon>
        <taxon>Trebouxiophyceae</taxon>
        <taxon>Trebouxiophyceae incertae sedis</taxon>
        <taxon>Coccomyxaceae</taxon>
        <taxon>Coccomyxa</taxon>
    </lineage>
</organism>
<dbReference type="SUPFAM" id="SSF57850">
    <property type="entry name" value="RING/U-box"/>
    <property type="match status" value="1"/>
</dbReference>
<evidence type="ECO:0000256" key="1">
    <source>
        <dbReference type="ARBA" id="ARBA00022723"/>
    </source>
</evidence>
<dbReference type="PROSITE" id="PS50089">
    <property type="entry name" value="ZF_RING_2"/>
    <property type="match status" value="1"/>
</dbReference>
<feature type="compositionally biased region" description="Basic and acidic residues" evidence="5">
    <location>
        <begin position="1018"/>
        <end position="1027"/>
    </location>
</feature>
<dbReference type="Proteomes" id="UP001497392">
    <property type="component" value="Unassembled WGS sequence"/>
</dbReference>
<dbReference type="PANTHER" id="PTHR46858">
    <property type="entry name" value="OS05G0521000 PROTEIN"/>
    <property type="match status" value="1"/>
</dbReference>
<comment type="caution">
    <text evidence="7">The sequence shown here is derived from an EMBL/GenBank/DDBJ whole genome shotgun (WGS) entry which is preliminary data.</text>
</comment>
<keyword evidence="3" id="KW-0862">Zinc</keyword>
<feature type="compositionally biased region" description="Low complexity" evidence="5">
    <location>
        <begin position="1007"/>
        <end position="1016"/>
    </location>
</feature>
<keyword evidence="2 4" id="KW-0863">Zinc-finger</keyword>
<accession>A0ABP1FT42</accession>
<feature type="compositionally biased region" description="Low complexity" evidence="5">
    <location>
        <begin position="897"/>
        <end position="906"/>
    </location>
</feature>
<feature type="region of interest" description="Disordered" evidence="5">
    <location>
        <begin position="1"/>
        <end position="38"/>
    </location>
</feature>
<evidence type="ECO:0000256" key="2">
    <source>
        <dbReference type="ARBA" id="ARBA00022771"/>
    </source>
</evidence>
<feature type="region of interest" description="Disordered" evidence="5">
    <location>
        <begin position="1064"/>
        <end position="1177"/>
    </location>
</feature>